<comment type="caution">
    <text evidence="1">The sequence shown here is derived from an EMBL/GenBank/DDBJ whole genome shotgun (WGS) entry which is preliminary data.</text>
</comment>
<organism evidence="1 2">
    <name type="scientific">Echria macrotheca</name>
    <dbReference type="NCBI Taxonomy" id="438768"/>
    <lineage>
        <taxon>Eukaryota</taxon>
        <taxon>Fungi</taxon>
        <taxon>Dikarya</taxon>
        <taxon>Ascomycota</taxon>
        <taxon>Pezizomycotina</taxon>
        <taxon>Sordariomycetes</taxon>
        <taxon>Sordariomycetidae</taxon>
        <taxon>Sordariales</taxon>
        <taxon>Schizotheciaceae</taxon>
        <taxon>Echria</taxon>
    </lineage>
</organism>
<dbReference type="AlphaFoldDB" id="A0AAJ0BH92"/>
<evidence type="ECO:0000313" key="2">
    <source>
        <dbReference type="Proteomes" id="UP001239445"/>
    </source>
</evidence>
<sequence>MPRLPPAEKLSLAVRKNFRDEYDANKADLEKQLSEVLGTAWTVEVNPNAIWPYHNDGYAKDSLGSCIKGYIDGAIYQLKYLTGRYENLAQEVNDLASAHVITIDVEETSPPRFSYCGCDVQDGKLRILFTEKCLGTNIDYAMAEEPLFNALNAAPATKPLSFRARIGIRADYEPAIGAVQHQIAELLGKDDSAVTLNPNFEEVFAKLAEGRKAKNSDVRDDFEQNLGSFSLKYFEALAYQMKYIKVGEDEMIQEGFLEAVPSLEFVLRVVDALKNDSYCECVIEGDKLYLQCKPGTWGSNIDYVASKVMDLL</sequence>
<reference evidence="1" key="1">
    <citation type="submission" date="2023-06" db="EMBL/GenBank/DDBJ databases">
        <title>Genome-scale phylogeny and comparative genomics of the fungal order Sordariales.</title>
        <authorList>
            <consortium name="Lawrence Berkeley National Laboratory"/>
            <person name="Hensen N."/>
            <person name="Bonometti L."/>
            <person name="Westerberg I."/>
            <person name="Brannstrom I.O."/>
            <person name="Guillou S."/>
            <person name="Cros-Aarteil S."/>
            <person name="Calhoun S."/>
            <person name="Haridas S."/>
            <person name="Kuo A."/>
            <person name="Mondo S."/>
            <person name="Pangilinan J."/>
            <person name="Riley R."/>
            <person name="Labutti K."/>
            <person name="Andreopoulos B."/>
            <person name="Lipzen A."/>
            <person name="Chen C."/>
            <person name="Yanf M."/>
            <person name="Daum C."/>
            <person name="Ng V."/>
            <person name="Clum A."/>
            <person name="Steindorff A."/>
            <person name="Ohm R."/>
            <person name="Martin F."/>
            <person name="Silar P."/>
            <person name="Natvig D."/>
            <person name="Lalanne C."/>
            <person name="Gautier V."/>
            <person name="Ament-Velasquez S.L."/>
            <person name="Kruys A."/>
            <person name="Hutchinson M.I."/>
            <person name="Powell A.J."/>
            <person name="Barry K."/>
            <person name="Miller A.N."/>
            <person name="Grigoriev I.V."/>
            <person name="Debuchy R."/>
            <person name="Gladieux P."/>
            <person name="Thoren M.H."/>
            <person name="Johannesson H."/>
        </authorList>
    </citation>
    <scope>NUCLEOTIDE SEQUENCE</scope>
    <source>
        <strain evidence="1">PSN4</strain>
    </source>
</reference>
<protein>
    <submittedName>
        <fullName evidence="1">Uncharacterized protein</fullName>
    </submittedName>
</protein>
<gene>
    <name evidence="1" type="ORF">QBC47DRAFT_166326</name>
</gene>
<dbReference type="Proteomes" id="UP001239445">
    <property type="component" value="Unassembled WGS sequence"/>
</dbReference>
<accession>A0AAJ0BH92</accession>
<evidence type="ECO:0000313" key="1">
    <source>
        <dbReference type="EMBL" id="KAK1757870.1"/>
    </source>
</evidence>
<name>A0AAJ0BH92_9PEZI</name>
<proteinExistence type="predicted"/>
<dbReference type="EMBL" id="MU839830">
    <property type="protein sequence ID" value="KAK1757870.1"/>
    <property type="molecule type" value="Genomic_DNA"/>
</dbReference>
<keyword evidence="2" id="KW-1185">Reference proteome</keyword>